<protein>
    <submittedName>
        <fullName evidence="1">Uncharacterized protein</fullName>
    </submittedName>
</protein>
<reference evidence="1" key="1">
    <citation type="submission" date="2015-06" db="EMBL/GenBank/DDBJ databases">
        <authorList>
            <person name="Joergensen T."/>
        </authorList>
    </citation>
    <scope>NUCLEOTIDE SEQUENCE</scope>
    <source>
        <plasmid evidence="1">pRGRH0262</plasmid>
    </source>
</reference>
<name>A0A0H5PY23_9ZZZZ</name>
<organism evidence="1">
    <name type="scientific">uncultured prokaryote</name>
    <dbReference type="NCBI Taxonomy" id="198431"/>
    <lineage>
        <taxon>unclassified sequences</taxon>
        <taxon>environmental samples</taxon>
    </lineage>
</organism>
<proteinExistence type="predicted"/>
<accession>A0A0H5PY23</accession>
<dbReference type="AlphaFoldDB" id="A0A0H5PY23"/>
<reference evidence="1" key="2">
    <citation type="submission" date="2015-07" db="EMBL/GenBank/DDBJ databases">
        <title>Plasmids, circular viruses and viroids from rat gut.</title>
        <authorList>
            <person name="Jorgensen T.J."/>
            <person name="Hansen M.A."/>
            <person name="Xu Z."/>
            <person name="Tabak M.A."/>
            <person name="Sorensen S.J."/>
            <person name="Hansen L.H."/>
        </authorList>
    </citation>
    <scope>NUCLEOTIDE SEQUENCE</scope>
    <source>
        <plasmid evidence="1">pRGRH0262</plasmid>
    </source>
</reference>
<geneLocation type="plasmid" evidence="1">
    <name>pRGRH0262</name>
</geneLocation>
<sequence>MKIESVDLSVWFDDGNHAEINLSPMQTLMVLKLLGIEPAGKGCINCYSDQTLKRFTEMDKNPLRLVPVD</sequence>
<dbReference type="EMBL" id="LN852934">
    <property type="protein sequence ID" value="CRY94478.1"/>
    <property type="molecule type" value="Genomic_DNA"/>
</dbReference>
<keyword evidence="1" id="KW-0614">Plasmid</keyword>
<evidence type="ECO:0000313" key="1">
    <source>
        <dbReference type="EMBL" id="CRY94478.1"/>
    </source>
</evidence>